<dbReference type="Gene3D" id="3.40.50.720">
    <property type="entry name" value="NAD(P)-binding Rossmann-like Domain"/>
    <property type="match status" value="1"/>
</dbReference>
<feature type="domain" description="XdhC Rossmann" evidence="2">
    <location>
        <begin position="202"/>
        <end position="344"/>
    </location>
</feature>
<dbReference type="InterPro" id="IPR003777">
    <property type="entry name" value="XdhC_CoxI"/>
</dbReference>
<evidence type="ECO:0000259" key="1">
    <source>
        <dbReference type="Pfam" id="PF02625"/>
    </source>
</evidence>
<evidence type="ECO:0000313" key="3">
    <source>
        <dbReference type="EMBL" id="GAB98850.1"/>
    </source>
</evidence>
<dbReference type="Pfam" id="PF02625">
    <property type="entry name" value="XdhC_CoxI"/>
    <property type="match status" value="1"/>
</dbReference>
<evidence type="ECO:0000313" key="4">
    <source>
        <dbReference type="Proteomes" id="UP000035058"/>
    </source>
</evidence>
<name>K6WHR5_9ACTN</name>
<reference evidence="3 4" key="1">
    <citation type="submission" date="2012-08" db="EMBL/GenBank/DDBJ databases">
        <title>Whole genome shotgun sequence of Gordonia namibiensis NBRC 108229.</title>
        <authorList>
            <person name="Isaki-Nakamura S."/>
            <person name="Hosoyama A."/>
            <person name="Tsuchikane K."/>
            <person name="Katsumata H."/>
            <person name="Baba S."/>
            <person name="Yamazaki S."/>
            <person name="Fujita N."/>
        </authorList>
    </citation>
    <scope>NUCLEOTIDE SEQUENCE [LARGE SCALE GENOMIC DNA]</scope>
    <source>
        <strain evidence="3 4">NBRC 108229</strain>
    </source>
</reference>
<dbReference type="InterPro" id="IPR052698">
    <property type="entry name" value="MoCofactor_Util/Proc"/>
</dbReference>
<dbReference type="PANTHER" id="PTHR30388">
    <property type="entry name" value="ALDEHYDE OXIDOREDUCTASE MOLYBDENUM COFACTOR ASSEMBLY PROTEIN"/>
    <property type="match status" value="1"/>
</dbReference>
<organism evidence="3 4">
    <name type="scientific">Gordonia namibiensis NBRC 108229</name>
    <dbReference type="NCBI Taxonomy" id="1208314"/>
    <lineage>
        <taxon>Bacteria</taxon>
        <taxon>Bacillati</taxon>
        <taxon>Actinomycetota</taxon>
        <taxon>Actinomycetes</taxon>
        <taxon>Mycobacteriales</taxon>
        <taxon>Gordoniaceae</taxon>
        <taxon>Gordonia</taxon>
    </lineage>
</organism>
<dbReference type="Pfam" id="PF13478">
    <property type="entry name" value="XdhC_C"/>
    <property type="match status" value="1"/>
</dbReference>
<feature type="domain" description="XdhC- CoxI" evidence="1">
    <location>
        <begin position="12"/>
        <end position="78"/>
    </location>
</feature>
<dbReference type="AlphaFoldDB" id="K6WHR5"/>
<dbReference type="PANTHER" id="PTHR30388:SF4">
    <property type="entry name" value="MOLYBDENUM COFACTOR INSERTION CHAPERONE PAOD"/>
    <property type="match status" value="1"/>
</dbReference>
<accession>K6WHR5</accession>
<dbReference type="Proteomes" id="UP000035058">
    <property type="component" value="Unassembled WGS sequence"/>
</dbReference>
<comment type="caution">
    <text evidence="3">The sequence shown here is derived from an EMBL/GenBank/DDBJ whole genome shotgun (WGS) entry which is preliminary data.</text>
</comment>
<protein>
    <recommendedName>
        <fullName evidence="5">Xanthine dehydrogenase accessory factor</fullName>
    </recommendedName>
</protein>
<gene>
    <name evidence="3" type="ORF">GONAM_03_00290</name>
</gene>
<sequence>MMRDVLGTITRWHDADIDCAIATIISSQGSIPLPVGSIMAVSRDGAVAGSISGGCVESDIFHEALDVLDTRVPVIRTYAIDDDEAGSIGLMCGGSMRVLVHPAGRADLPGLSAVADPLPETVPVSVATIVSAGELQGRTIVTVGDQVAGTLGNPLLDAEVIKQARRHLEAGSAVTVDMGVTGNCLESDVSVLISSTAQPPHLMVFGAVDFSRALIRSAKALGYRVTLCDARPVFATPERFPEADEVVTMWPHTYLESQTISASTLICVLTHDPKFDVPALTVALRSGAGYVGAMGSRRTHHDRLARLRAAGVTDDELARLSSPIGLDLGAVTPEETAISILAEIIAQRRGGTGSPLGRVDGPIHRSVVPALTAG</sequence>
<dbReference type="EMBL" id="BAHE01000003">
    <property type="protein sequence ID" value="GAB98850.1"/>
    <property type="molecule type" value="Genomic_DNA"/>
</dbReference>
<dbReference type="InterPro" id="IPR027051">
    <property type="entry name" value="XdhC_Rossmann_dom"/>
</dbReference>
<proteinExistence type="predicted"/>
<evidence type="ECO:0000259" key="2">
    <source>
        <dbReference type="Pfam" id="PF13478"/>
    </source>
</evidence>
<evidence type="ECO:0008006" key="5">
    <source>
        <dbReference type="Google" id="ProtNLM"/>
    </source>
</evidence>
<keyword evidence="4" id="KW-1185">Reference proteome</keyword>